<protein>
    <submittedName>
        <fullName evidence="1">Uncharacterized protein</fullName>
    </submittedName>
</protein>
<organism evidence="1 2">
    <name type="scientific">Armillaria gallica</name>
    <name type="common">Bulbous honey fungus</name>
    <name type="synonym">Armillaria bulbosa</name>
    <dbReference type="NCBI Taxonomy" id="47427"/>
    <lineage>
        <taxon>Eukaryota</taxon>
        <taxon>Fungi</taxon>
        <taxon>Dikarya</taxon>
        <taxon>Basidiomycota</taxon>
        <taxon>Agaricomycotina</taxon>
        <taxon>Agaricomycetes</taxon>
        <taxon>Agaricomycetidae</taxon>
        <taxon>Agaricales</taxon>
        <taxon>Marasmiineae</taxon>
        <taxon>Physalacriaceae</taxon>
        <taxon>Armillaria</taxon>
    </lineage>
</organism>
<dbReference type="AlphaFoldDB" id="A0A2H3D383"/>
<dbReference type="SUPFAM" id="SSF56112">
    <property type="entry name" value="Protein kinase-like (PK-like)"/>
    <property type="match status" value="1"/>
</dbReference>
<sequence length="241" mass="27847">MSLTLLMVARNACARSRLIFCAIETSQRHIILDIDKHANDIYEEVHKWGMSQSRKADKLRTEVRTLKERGFYKGFVLHFSYTMTYRLIIAKLQIRDILPGDIYLREHLVFSDCLGPPPVFSDYNADVDNSNMPKIVRVYRRPNEQDVMKQFHTDVDRLTNLKHQSIAQVFGVCRSPNFTAIILHGTTRHSIFNHCASLTAIQSLHFYIQLFNDLKSTSDYLACISTNEAELCSQDSHFDTV</sequence>
<keyword evidence="2" id="KW-1185">Reference proteome</keyword>
<dbReference type="InterPro" id="IPR011009">
    <property type="entry name" value="Kinase-like_dom_sf"/>
</dbReference>
<evidence type="ECO:0000313" key="2">
    <source>
        <dbReference type="Proteomes" id="UP000217790"/>
    </source>
</evidence>
<proteinExistence type="predicted"/>
<dbReference type="Proteomes" id="UP000217790">
    <property type="component" value="Unassembled WGS sequence"/>
</dbReference>
<evidence type="ECO:0000313" key="1">
    <source>
        <dbReference type="EMBL" id="PBK83487.1"/>
    </source>
</evidence>
<reference evidence="2" key="1">
    <citation type="journal article" date="2017" name="Nat. Ecol. Evol.">
        <title>Genome expansion and lineage-specific genetic innovations in the forest pathogenic fungi Armillaria.</title>
        <authorList>
            <person name="Sipos G."/>
            <person name="Prasanna A.N."/>
            <person name="Walter M.C."/>
            <person name="O'Connor E."/>
            <person name="Balint B."/>
            <person name="Krizsan K."/>
            <person name="Kiss B."/>
            <person name="Hess J."/>
            <person name="Varga T."/>
            <person name="Slot J."/>
            <person name="Riley R."/>
            <person name="Boka B."/>
            <person name="Rigling D."/>
            <person name="Barry K."/>
            <person name="Lee J."/>
            <person name="Mihaltcheva S."/>
            <person name="LaButti K."/>
            <person name="Lipzen A."/>
            <person name="Waldron R."/>
            <person name="Moloney N.M."/>
            <person name="Sperisen C."/>
            <person name="Kredics L."/>
            <person name="Vagvoelgyi C."/>
            <person name="Patrignani A."/>
            <person name="Fitzpatrick D."/>
            <person name="Nagy I."/>
            <person name="Doyle S."/>
            <person name="Anderson J.B."/>
            <person name="Grigoriev I.V."/>
            <person name="Gueldener U."/>
            <person name="Muensterkoetter M."/>
            <person name="Nagy L.G."/>
        </authorList>
    </citation>
    <scope>NUCLEOTIDE SEQUENCE [LARGE SCALE GENOMIC DNA]</scope>
    <source>
        <strain evidence="2">Ar21-2</strain>
    </source>
</reference>
<gene>
    <name evidence="1" type="ORF">ARMGADRAFT_671679</name>
</gene>
<dbReference type="OrthoDB" id="10480243at2759"/>
<accession>A0A2H3D383</accession>
<name>A0A2H3D383_ARMGA</name>
<dbReference type="InParanoid" id="A0A2H3D383"/>
<dbReference type="EMBL" id="KZ293706">
    <property type="protein sequence ID" value="PBK83487.1"/>
    <property type="molecule type" value="Genomic_DNA"/>
</dbReference>